<keyword evidence="4" id="KW-0808">Transferase</keyword>
<dbReference type="SUPFAM" id="SSF55874">
    <property type="entry name" value="ATPase domain of HSP90 chaperone/DNA topoisomerase II/histidine kinase"/>
    <property type="match status" value="1"/>
</dbReference>
<dbReference type="OrthoDB" id="9776552at2"/>
<keyword evidence="6" id="KW-0547">Nucleotide-binding</keyword>
<evidence type="ECO:0000313" key="15">
    <source>
        <dbReference type="Proteomes" id="UP000198972"/>
    </source>
</evidence>
<keyword evidence="15" id="KW-1185">Reference proteome</keyword>
<dbReference type="Pfam" id="PF00672">
    <property type="entry name" value="HAMP"/>
    <property type="match status" value="1"/>
</dbReference>
<dbReference type="Gene3D" id="3.30.565.10">
    <property type="entry name" value="Histidine kinase-like ATPase, C-terminal domain"/>
    <property type="match status" value="1"/>
</dbReference>
<evidence type="ECO:0000256" key="6">
    <source>
        <dbReference type="ARBA" id="ARBA00022741"/>
    </source>
</evidence>
<evidence type="ECO:0000256" key="9">
    <source>
        <dbReference type="ARBA" id="ARBA00022989"/>
    </source>
</evidence>
<feature type="domain" description="HAMP" evidence="13">
    <location>
        <begin position="323"/>
        <end position="375"/>
    </location>
</feature>
<dbReference type="InterPro" id="IPR003594">
    <property type="entry name" value="HATPase_dom"/>
</dbReference>
<reference evidence="14 15" key="1">
    <citation type="submission" date="2016-10" db="EMBL/GenBank/DDBJ databases">
        <authorList>
            <person name="de Groot N.N."/>
        </authorList>
    </citation>
    <scope>NUCLEOTIDE SEQUENCE [LARGE SCALE GENOMIC DNA]</scope>
    <source>
        <strain evidence="14 15">DSM 28129</strain>
    </source>
</reference>
<protein>
    <submittedName>
        <fullName evidence="14">Two-component system, sensor histidine kinase YesM</fullName>
    </submittedName>
</protein>
<dbReference type="Proteomes" id="UP000198972">
    <property type="component" value="Unassembled WGS sequence"/>
</dbReference>
<keyword evidence="9 12" id="KW-1133">Transmembrane helix</keyword>
<dbReference type="AlphaFoldDB" id="A0A1G7SBJ1"/>
<evidence type="ECO:0000256" key="1">
    <source>
        <dbReference type="ARBA" id="ARBA00004651"/>
    </source>
</evidence>
<dbReference type="InterPro" id="IPR050640">
    <property type="entry name" value="Bact_2-comp_sensor_kinase"/>
</dbReference>
<proteinExistence type="predicted"/>
<name>A0A1G7SBJ1_9BACL</name>
<feature type="transmembrane region" description="Helical" evidence="12">
    <location>
        <begin position="304"/>
        <end position="326"/>
    </location>
</feature>
<evidence type="ECO:0000256" key="11">
    <source>
        <dbReference type="ARBA" id="ARBA00023136"/>
    </source>
</evidence>
<evidence type="ECO:0000256" key="10">
    <source>
        <dbReference type="ARBA" id="ARBA00023012"/>
    </source>
</evidence>
<dbReference type="PROSITE" id="PS50885">
    <property type="entry name" value="HAMP"/>
    <property type="match status" value="1"/>
</dbReference>
<dbReference type="Pfam" id="PF02518">
    <property type="entry name" value="HATPase_c"/>
    <property type="match status" value="1"/>
</dbReference>
<dbReference type="STRING" id="670482.SAMN04488542_12947"/>
<dbReference type="Gene3D" id="3.30.450.20">
    <property type="entry name" value="PAS domain"/>
    <property type="match status" value="2"/>
</dbReference>
<evidence type="ECO:0000256" key="4">
    <source>
        <dbReference type="ARBA" id="ARBA00022679"/>
    </source>
</evidence>
<evidence type="ECO:0000256" key="5">
    <source>
        <dbReference type="ARBA" id="ARBA00022692"/>
    </source>
</evidence>
<dbReference type="Pfam" id="PF02743">
    <property type="entry name" value="dCache_1"/>
    <property type="match status" value="1"/>
</dbReference>
<keyword evidence="11 12" id="KW-0472">Membrane</keyword>
<dbReference type="RefSeq" id="WP_091234928.1">
    <property type="nucleotide sequence ID" value="NZ_FNBG01000029.1"/>
</dbReference>
<dbReference type="SUPFAM" id="SSF158472">
    <property type="entry name" value="HAMP domain-like"/>
    <property type="match status" value="1"/>
</dbReference>
<evidence type="ECO:0000256" key="3">
    <source>
        <dbReference type="ARBA" id="ARBA00022553"/>
    </source>
</evidence>
<dbReference type="Gene3D" id="6.10.340.10">
    <property type="match status" value="1"/>
</dbReference>
<dbReference type="InterPro" id="IPR033479">
    <property type="entry name" value="dCache_1"/>
</dbReference>
<dbReference type="InterPro" id="IPR003660">
    <property type="entry name" value="HAMP_dom"/>
</dbReference>
<dbReference type="PANTHER" id="PTHR34220">
    <property type="entry name" value="SENSOR HISTIDINE KINASE YPDA"/>
    <property type="match status" value="1"/>
</dbReference>
<evidence type="ECO:0000259" key="13">
    <source>
        <dbReference type="PROSITE" id="PS50885"/>
    </source>
</evidence>
<dbReference type="CDD" id="cd06225">
    <property type="entry name" value="HAMP"/>
    <property type="match status" value="1"/>
</dbReference>
<accession>A0A1G7SBJ1</accession>
<evidence type="ECO:0000256" key="2">
    <source>
        <dbReference type="ARBA" id="ARBA00022475"/>
    </source>
</evidence>
<dbReference type="InterPro" id="IPR010559">
    <property type="entry name" value="Sig_transdc_His_kin_internal"/>
</dbReference>
<dbReference type="Pfam" id="PF06580">
    <property type="entry name" value="His_kinase"/>
    <property type="match status" value="1"/>
</dbReference>
<sequence length="595" mass="68833">MKIENLFNMKKSIQSRIFVAFLFALVVPTLVISLSSYYISVKVLKNKVSSSYIETAMYIGNSIEKDLFQLEQMSDYFFSNSREYDYLSNYYGNTAELYSGFNKMNQSVDNYFSYVQISPYVSSIAMLGRNGNLYLYGSDSFKFEPESMKQSAWFNQTISLDGKINWIGVQNLKTTTGLSKTVVSFSRVIKDSDFKKMIGVAYFAVSNDVFSNSLKKVNTNSNNQIIILDNNGSVVVHPDTSQVHQSFKDLSKLDAENGSFISTENGKRYLVAYQYLNQYGWWVVEKIPYSELIKDNKQIINATLYVFLISLIIFTFILFFVSSAIVKPIKGLTKIMKNVKNGKLDSRSTYTREDEIGIMSHNFNYMLDRINMLFDTIIEEQKMKRDAEYKALQSQINPHFLYNTLNTIRWMAIIKKEDNIKAVVESLGRLLKNTTSKMDPYILVKDELNNLKDYVFIQMLRYKDKFEIIYEVEEECLDCQCIKFILQPIIENAIFHGIEPKEGRGTIWIKAEIHNNELIFTIKDNGVGIPSHKIKDLLSDDKKRFNGIGIKNINDRIKLEYGQQYGVQIESRENEYTIYKVILPSITLKDETTQN</sequence>
<organism evidence="14 15">
    <name type="scientific">Fontibacillus panacisegetis</name>
    <dbReference type="NCBI Taxonomy" id="670482"/>
    <lineage>
        <taxon>Bacteria</taxon>
        <taxon>Bacillati</taxon>
        <taxon>Bacillota</taxon>
        <taxon>Bacilli</taxon>
        <taxon>Bacillales</taxon>
        <taxon>Paenibacillaceae</taxon>
        <taxon>Fontibacillus</taxon>
    </lineage>
</organism>
<dbReference type="GO" id="GO:0005886">
    <property type="term" value="C:plasma membrane"/>
    <property type="evidence" value="ECO:0007669"/>
    <property type="project" value="UniProtKB-SubCell"/>
</dbReference>
<keyword evidence="7 14" id="KW-0418">Kinase</keyword>
<dbReference type="GO" id="GO:0000155">
    <property type="term" value="F:phosphorelay sensor kinase activity"/>
    <property type="evidence" value="ECO:0007669"/>
    <property type="project" value="InterPro"/>
</dbReference>
<keyword evidence="8" id="KW-0067">ATP-binding</keyword>
<dbReference type="PANTHER" id="PTHR34220:SF11">
    <property type="entry name" value="SENSOR PROTEIN KINASE HPTS"/>
    <property type="match status" value="1"/>
</dbReference>
<keyword evidence="2" id="KW-1003">Cell membrane</keyword>
<evidence type="ECO:0000256" key="8">
    <source>
        <dbReference type="ARBA" id="ARBA00022840"/>
    </source>
</evidence>
<gene>
    <name evidence="14" type="ORF">SAMN04488542_12947</name>
</gene>
<evidence type="ECO:0000256" key="12">
    <source>
        <dbReference type="SAM" id="Phobius"/>
    </source>
</evidence>
<dbReference type="SMART" id="SM00304">
    <property type="entry name" value="HAMP"/>
    <property type="match status" value="1"/>
</dbReference>
<dbReference type="GO" id="GO:0005524">
    <property type="term" value="F:ATP binding"/>
    <property type="evidence" value="ECO:0007669"/>
    <property type="project" value="UniProtKB-KW"/>
</dbReference>
<keyword evidence="10" id="KW-0902">Two-component regulatory system</keyword>
<dbReference type="EMBL" id="FNBG01000029">
    <property type="protein sequence ID" value="SDG20304.1"/>
    <property type="molecule type" value="Genomic_DNA"/>
</dbReference>
<keyword evidence="5 12" id="KW-0812">Transmembrane</keyword>
<evidence type="ECO:0000313" key="14">
    <source>
        <dbReference type="EMBL" id="SDG20304.1"/>
    </source>
</evidence>
<comment type="subcellular location">
    <subcellularLocation>
        <location evidence="1">Cell membrane</location>
        <topology evidence="1">Multi-pass membrane protein</topology>
    </subcellularLocation>
</comment>
<evidence type="ECO:0000256" key="7">
    <source>
        <dbReference type="ARBA" id="ARBA00022777"/>
    </source>
</evidence>
<dbReference type="InterPro" id="IPR036890">
    <property type="entry name" value="HATPase_C_sf"/>
</dbReference>
<keyword evidence="3" id="KW-0597">Phosphoprotein</keyword>